<comment type="similarity">
    <text evidence="1">Belongs to the transferase hexapeptide repeat family.</text>
</comment>
<dbReference type="InterPro" id="IPR050179">
    <property type="entry name" value="Trans_hexapeptide_repeat"/>
</dbReference>
<gene>
    <name evidence="3" type="ORF">IC610_19650</name>
</gene>
<dbReference type="InterPro" id="IPR020019">
    <property type="entry name" value="AcTrfase_PglD-like"/>
</dbReference>
<evidence type="ECO:0000256" key="1">
    <source>
        <dbReference type="ARBA" id="ARBA00007274"/>
    </source>
</evidence>
<evidence type="ECO:0000313" key="3">
    <source>
        <dbReference type="EMBL" id="MBD8084624.1"/>
    </source>
</evidence>
<accession>A0ABR8ZH44</accession>
<comment type="caution">
    <text evidence="3">The sequence shown here is derived from an EMBL/GenBank/DDBJ whole genome shotgun (WGS) entry which is preliminary data.</text>
</comment>
<dbReference type="Proteomes" id="UP000637299">
    <property type="component" value="Unassembled WGS sequence"/>
</dbReference>
<dbReference type="EMBL" id="JACYFS010000013">
    <property type="protein sequence ID" value="MBD8084624.1"/>
    <property type="molecule type" value="Genomic_DNA"/>
</dbReference>
<organism evidence="3 4">
    <name type="scientific">Chryseobacterium caseinilyticum</name>
    <dbReference type="NCBI Taxonomy" id="2771428"/>
    <lineage>
        <taxon>Bacteria</taxon>
        <taxon>Pseudomonadati</taxon>
        <taxon>Bacteroidota</taxon>
        <taxon>Flavobacteriia</taxon>
        <taxon>Flavobacteriales</taxon>
        <taxon>Weeksellaceae</taxon>
        <taxon>Chryseobacterium group</taxon>
        <taxon>Chryseobacterium</taxon>
    </lineage>
</organism>
<evidence type="ECO:0000259" key="2">
    <source>
        <dbReference type="Pfam" id="PF17836"/>
    </source>
</evidence>
<feature type="domain" description="PglD N-terminal" evidence="2">
    <location>
        <begin position="3"/>
        <end position="85"/>
    </location>
</feature>
<dbReference type="CDD" id="cd03360">
    <property type="entry name" value="LbH_AT_putative"/>
    <property type="match status" value="1"/>
</dbReference>
<sequence length="216" mass="23177">MKNIAIFGAGGFGREVKTIIDEINKITPQTYNFVGYFDDGFEKGALVNNHPILGGINDIRNLREKTAIVICVADPEIKEKIVSKIDNPVVDFPTIVHPKASVSNDFVTIGKGSVICEGTIITCNINIKDFVILNLMCTVGHDTTIENYCSFMPSVNISGEVLIEKGVYAGTGAKIINLLTIGENTIIGAGAVVSKSLPKNCTAVGIPAKPIKFHEL</sequence>
<reference evidence="3 4" key="1">
    <citation type="submission" date="2020-09" db="EMBL/GenBank/DDBJ databases">
        <title>Genome seq and assembly of Chryseobacterium sp.</title>
        <authorList>
            <person name="Chhetri G."/>
        </authorList>
    </citation>
    <scope>NUCLEOTIDE SEQUENCE [LARGE SCALE GENOMIC DNA]</scope>
    <source>
        <strain evidence="3 4">GCR10</strain>
    </source>
</reference>
<dbReference type="SUPFAM" id="SSF51161">
    <property type="entry name" value="Trimeric LpxA-like enzymes"/>
    <property type="match status" value="1"/>
</dbReference>
<evidence type="ECO:0000313" key="4">
    <source>
        <dbReference type="Proteomes" id="UP000637299"/>
    </source>
</evidence>
<dbReference type="RefSeq" id="WP_191738548.1">
    <property type="nucleotide sequence ID" value="NZ_JACYFS010000013.1"/>
</dbReference>
<dbReference type="InterPro" id="IPR011004">
    <property type="entry name" value="Trimer_LpxA-like_sf"/>
</dbReference>
<protein>
    <submittedName>
        <fullName evidence="3">Acetyltransferase</fullName>
    </submittedName>
</protein>
<name>A0ABR8ZH44_9FLAO</name>
<dbReference type="PANTHER" id="PTHR43300:SF7">
    <property type="entry name" value="UDP-N-ACETYLBACILLOSAMINE N-ACETYLTRANSFERASE"/>
    <property type="match status" value="1"/>
</dbReference>
<dbReference type="NCBIfam" id="TIGR03570">
    <property type="entry name" value="NeuD_NnaD"/>
    <property type="match status" value="1"/>
</dbReference>
<dbReference type="Pfam" id="PF17836">
    <property type="entry name" value="PglD_N"/>
    <property type="match status" value="1"/>
</dbReference>
<dbReference type="Gene3D" id="3.40.50.20">
    <property type="match status" value="1"/>
</dbReference>
<dbReference type="InterPro" id="IPR041561">
    <property type="entry name" value="PglD_N"/>
</dbReference>
<dbReference type="Gene3D" id="2.160.10.10">
    <property type="entry name" value="Hexapeptide repeat proteins"/>
    <property type="match status" value="1"/>
</dbReference>
<proteinExistence type="inferred from homology"/>
<dbReference type="PANTHER" id="PTHR43300">
    <property type="entry name" value="ACETYLTRANSFERASE"/>
    <property type="match status" value="1"/>
</dbReference>
<keyword evidence="4" id="KW-1185">Reference proteome</keyword>